<dbReference type="Pfam" id="PF01936">
    <property type="entry name" value="NYN"/>
    <property type="match status" value="1"/>
</dbReference>
<dbReference type="GO" id="GO:0004540">
    <property type="term" value="F:RNA nuclease activity"/>
    <property type="evidence" value="ECO:0007669"/>
    <property type="project" value="InterPro"/>
</dbReference>
<organism evidence="2 3">
    <name type="scientific">Candidatus Amphirhobacter heronislandensis</name>
    <dbReference type="NCBI Taxonomy" id="1732024"/>
    <lineage>
        <taxon>Bacteria</taxon>
        <taxon>Pseudomonadati</taxon>
        <taxon>Pseudomonadota</taxon>
        <taxon>Gammaproteobacteria</taxon>
        <taxon>Candidatus Tethybacterales</taxon>
        <taxon>Candidatus Tethybacteraceae</taxon>
        <taxon>Candidatus Amphirhobacter</taxon>
    </lineage>
</organism>
<feature type="domain" description="NYN" evidence="1">
    <location>
        <begin position="7"/>
        <end position="158"/>
    </location>
</feature>
<comment type="caution">
    <text evidence="2">The sequence shown here is derived from an EMBL/GenBank/DDBJ whole genome shotgun (WGS) entry which is preliminary data.</text>
</comment>
<protein>
    <submittedName>
        <fullName evidence="2">NYN domain-containing protein</fullName>
    </submittedName>
</protein>
<gene>
    <name evidence="2" type="ORF">ISN26_02230</name>
</gene>
<dbReference type="CDD" id="cd18722">
    <property type="entry name" value="PIN_NicB-like"/>
    <property type="match status" value="1"/>
</dbReference>
<reference evidence="2" key="1">
    <citation type="submission" date="2020-10" db="EMBL/GenBank/DDBJ databases">
        <title>An improved Amphimedon queenslandica hologenome assembly reveals how three proteobacterial symbionts can extend the metabolic phenotypic of their marine sponge host.</title>
        <authorList>
            <person name="Degnan B."/>
            <person name="Degnan S."/>
            <person name="Xiang X."/>
        </authorList>
    </citation>
    <scope>NUCLEOTIDE SEQUENCE</scope>
    <source>
        <strain evidence="2">AqS2</strain>
    </source>
</reference>
<dbReference type="EMBL" id="JADHEI010000028">
    <property type="protein sequence ID" value="MBF2734896.1"/>
    <property type="molecule type" value="Genomic_DNA"/>
</dbReference>
<dbReference type="Proteomes" id="UP000604381">
    <property type="component" value="Unassembled WGS sequence"/>
</dbReference>
<evidence type="ECO:0000313" key="3">
    <source>
        <dbReference type="Proteomes" id="UP000604381"/>
    </source>
</evidence>
<evidence type="ECO:0000313" key="2">
    <source>
        <dbReference type="EMBL" id="MBF2734896.1"/>
    </source>
</evidence>
<dbReference type="AlphaFoldDB" id="A0A930UFM9"/>
<dbReference type="InterPro" id="IPR021139">
    <property type="entry name" value="NYN"/>
</dbReference>
<proteinExistence type="predicted"/>
<evidence type="ECO:0000259" key="1">
    <source>
        <dbReference type="Pfam" id="PF01936"/>
    </source>
</evidence>
<dbReference type="Gene3D" id="3.40.50.1010">
    <property type="entry name" value="5'-nuclease"/>
    <property type="match status" value="1"/>
</dbReference>
<name>A0A930UFM9_9GAMM</name>
<accession>A0A930UFM9</accession>
<keyword evidence="3" id="KW-1185">Reference proteome</keyword>
<sequence>MGLVFFYVDGHNLYHGAGEGRRWLSLPLLASLILGKLGGELEVAKIHYFTSEYSTKGKAGPKQQTYLRVLAQHKPLVEVHLGRFEPKKRTCNSCNHEQTRPEEKETDVSIGCQMLHDVYNNKHFHTAVLLSGDGDFVPAIRFVDKAKKRAVVLNPRGKNYWRFQEIAPESFPLLPEMYDECLLPDRVKDGEGFLVRPKEW</sequence>